<evidence type="ECO:0000313" key="2">
    <source>
        <dbReference type="EMBL" id="NIH56837.1"/>
    </source>
</evidence>
<dbReference type="RefSeq" id="WP_167166076.1">
    <property type="nucleotide sequence ID" value="NZ_BAAAOO010000015.1"/>
</dbReference>
<dbReference type="EMBL" id="JAAMOZ010000001">
    <property type="protein sequence ID" value="NIH56837.1"/>
    <property type="molecule type" value="Genomic_DNA"/>
</dbReference>
<keyword evidence="3" id="KW-1185">Reference proteome</keyword>
<dbReference type="Gene3D" id="3.40.50.720">
    <property type="entry name" value="NAD(P)-binding Rossmann-like Domain"/>
    <property type="match status" value="1"/>
</dbReference>
<dbReference type="Proteomes" id="UP000749311">
    <property type="component" value="Unassembled WGS sequence"/>
</dbReference>
<accession>A0ABX0SEM5</accession>
<feature type="domain" description="Gfo/Idh/MocA-like oxidoreductase N-terminal" evidence="1">
    <location>
        <begin position="5"/>
        <end position="123"/>
    </location>
</feature>
<dbReference type="InterPro" id="IPR036291">
    <property type="entry name" value="NAD(P)-bd_dom_sf"/>
</dbReference>
<dbReference type="PANTHER" id="PTHR43377:SF1">
    <property type="entry name" value="BILIVERDIN REDUCTASE A"/>
    <property type="match status" value="1"/>
</dbReference>
<dbReference type="Gene3D" id="3.30.360.10">
    <property type="entry name" value="Dihydrodipicolinate Reductase, domain 2"/>
    <property type="match status" value="1"/>
</dbReference>
<name>A0ABX0SEM5_9ACTN</name>
<dbReference type="SUPFAM" id="SSF51735">
    <property type="entry name" value="NAD(P)-binding Rossmann-fold domains"/>
    <property type="match status" value="1"/>
</dbReference>
<evidence type="ECO:0000313" key="3">
    <source>
        <dbReference type="Proteomes" id="UP000749311"/>
    </source>
</evidence>
<dbReference type="InterPro" id="IPR000683">
    <property type="entry name" value="Gfo/Idh/MocA-like_OxRdtase_N"/>
</dbReference>
<sequence>MVDPVRVAIVGGGIRGSIFARVVGEHPRAELAGICEPAPPVAERLASEFDTPIVGSVDELLDKHAPDAVIIATPDFAHVEVGLAVLGRGLHAMFEKPLATTVEEAGVLRDAASASPGKVMVGFENRWNPKFQAVKRLMGQAGAPLIAQRILLQDTEFVPRQMLSWAGRSTPGWFLFPHTLDMAMWLSGARPVEAYARGVRKVLAPDGIDTWDRISATILMSDDSIVTLDSGWVLPESRPAVFQFHYEVEAKGALYDITIDDSGITHYSADRASYVGTPDTDSRGRLVGAHIDMIRDFIDLCDGQDVETPDIEQGYEVTMAIAAIHESLRTNANVRIRY</sequence>
<dbReference type="InterPro" id="IPR051450">
    <property type="entry name" value="Gfo/Idh/MocA_Oxidoreductases"/>
</dbReference>
<dbReference type="Pfam" id="PF01408">
    <property type="entry name" value="GFO_IDH_MocA"/>
    <property type="match status" value="1"/>
</dbReference>
<dbReference type="PANTHER" id="PTHR43377">
    <property type="entry name" value="BILIVERDIN REDUCTASE A"/>
    <property type="match status" value="1"/>
</dbReference>
<gene>
    <name evidence="2" type="ORF">FB473_001482</name>
</gene>
<organism evidence="2 3">
    <name type="scientific">Brooklawnia cerclae</name>
    <dbReference type="NCBI Taxonomy" id="349934"/>
    <lineage>
        <taxon>Bacteria</taxon>
        <taxon>Bacillati</taxon>
        <taxon>Actinomycetota</taxon>
        <taxon>Actinomycetes</taxon>
        <taxon>Propionibacteriales</taxon>
        <taxon>Propionibacteriaceae</taxon>
        <taxon>Brooklawnia</taxon>
    </lineage>
</organism>
<protein>
    <submittedName>
        <fullName evidence="2">Dehydrogenase</fullName>
    </submittedName>
</protein>
<comment type="caution">
    <text evidence="2">The sequence shown here is derived from an EMBL/GenBank/DDBJ whole genome shotgun (WGS) entry which is preliminary data.</text>
</comment>
<reference evidence="2 3" key="1">
    <citation type="submission" date="2020-02" db="EMBL/GenBank/DDBJ databases">
        <title>Sequencing the genomes of 1000 actinobacteria strains.</title>
        <authorList>
            <person name="Klenk H.-P."/>
        </authorList>
    </citation>
    <scope>NUCLEOTIDE SEQUENCE [LARGE SCALE GENOMIC DNA]</scope>
    <source>
        <strain evidence="2 3">DSM 19609</strain>
    </source>
</reference>
<dbReference type="SUPFAM" id="SSF55347">
    <property type="entry name" value="Glyceraldehyde-3-phosphate dehydrogenase-like, C-terminal domain"/>
    <property type="match status" value="1"/>
</dbReference>
<proteinExistence type="predicted"/>
<evidence type="ECO:0000259" key="1">
    <source>
        <dbReference type="Pfam" id="PF01408"/>
    </source>
</evidence>